<dbReference type="RefSeq" id="WP_121126701.1">
    <property type="nucleotide sequence ID" value="NZ_RBWS01000023.1"/>
</dbReference>
<dbReference type="AlphaFoldDB" id="A0A420VRU6"/>
<evidence type="ECO:0000313" key="2">
    <source>
        <dbReference type="Proteomes" id="UP000282423"/>
    </source>
</evidence>
<protein>
    <submittedName>
        <fullName evidence="1">Uncharacterized protein</fullName>
    </submittedName>
</protein>
<proteinExistence type="predicted"/>
<evidence type="ECO:0000313" key="1">
    <source>
        <dbReference type="EMBL" id="RKO69015.1"/>
    </source>
</evidence>
<name>A0A420VRU6_9SPHI</name>
<dbReference type="Proteomes" id="UP000282423">
    <property type="component" value="Unassembled WGS sequence"/>
</dbReference>
<organism evidence="1 2">
    <name type="scientific">Sphingobacterium puteale</name>
    <dbReference type="NCBI Taxonomy" id="2420510"/>
    <lineage>
        <taxon>Bacteria</taxon>
        <taxon>Pseudomonadati</taxon>
        <taxon>Bacteroidota</taxon>
        <taxon>Sphingobacteriia</taxon>
        <taxon>Sphingobacteriales</taxon>
        <taxon>Sphingobacteriaceae</taxon>
        <taxon>Sphingobacterium</taxon>
    </lineage>
</organism>
<dbReference type="EMBL" id="RBWS01000023">
    <property type="protein sequence ID" value="RKO69015.1"/>
    <property type="molecule type" value="Genomic_DNA"/>
</dbReference>
<dbReference type="InterPro" id="IPR046233">
    <property type="entry name" value="DUF6266"/>
</dbReference>
<keyword evidence="2" id="KW-1185">Reference proteome</keyword>
<dbReference type="Pfam" id="PF19781">
    <property type="entry name" value="DUF6266"/>
    <property type="match status" value="1"/>
</dbReference>
<sequence length="220" mass="24866">MARVNNGANGAPSGKVGAVVFCKWKDITYVRSLPKVKKRRKLSDRENKNRSKFAFTQTFLGQFTKFFRLGFHRYKENMTAFNAAMSYHLEHAVFLGAQGPAINYEKFAISRGLEDIIISTSTEIINGKLEIKWELNRTKELLHHELSDFRSMVLLLPEDPKNHATGVSLGNSIEYRSQLIDLPKVGESSVFHLYLGFAATDGSNRSMNSVYLGIVTVEKE</sequence>
<comment type="caution">
    <text evidence="1">The sequence shown here is derived from an EMBL/GenBank/DDBJ whole genome shotgun (WGS) entry which is preliminary data.</text>
</comment>
<accession>A0A420VRU6</accession>
<gene>
    <name evidence="1" type="ORF">D7322_23830</name>
</gene>
<reference evidence="1 2" key="1">
    <citation type="submission" date="2018-10" db="EMBL/GenBank/DDBJ databases">
        <title>Sphingobacterium sp. M05W1-28.</title>
        <authorList>
            <person name="Cai H."/>
        </authorList>
    </citation>
    <scope>NUCLEOTIDE SEQUENCE [LARGE SCALE GENOMIC DNA]</scope>
    <source>
        <strain evidence="1 2">M05W1-28</strain>
    </source>
</reference>
<dbReference type="OrthoDB" id="821958at2"/>